<dbReference type="PRINTS" id="PR00058">
    <property type="entry name" value="RIBOSOMALL5"/>
</dbReference>
<feature type="domain" description="Large ribosomal subunit protein uL18 C-terminal eukaryotes" evidence="6">
    <location>
        <begin position="236"/>
        <end position="289"/>
    </location>
</feature>
<proteinExistence type="inferred from homology"/>
<evidence type="ECO:0000259" key="6">
    <source>
        <dbReference type="Pfam" id="PF14204"/>
    </source>
</evidence>
<dbReference type="InterPro" id="IPR057268">
    <property type="entry name" value="Ribosomal_L18"/>
</dbReference>
<dbReference type="OrthoDB" id="1618453at2759"/>
<comment type="similarity">
    <text evidence="2">Belongs to the universal ribosomal protein uL18 family.</text>
</comment>
<keyword evidence="5" id="KW-0687">Ribonucleoprotein</keyword>
<dbReference type="Proteomes" id="UP000444721">
    <property type="component" value="Unassembled WGS sequence"/>
</dbReference>
<dbReference type="VEuPathDB" id="AmoebaDB:NF0045580"/>
<dbReference type="HAMAP" id="MF_01337_A">
    <property type="entry name" value="Ribosomal_uL18_A"/>
    <property type="match status" value="1"/>
</dbReference>
<evidence type="ECO:0000256" key="3">
    <source>
        <dbReference type="ARBA" id="ARBA00022490"/>
    </source>
</evidence>
<dbReference type="GO" id="GO:0022625">
    <property type="term" value="C:cytosolic large ribosomal subunit"/>
    <property type="evidence" value="ECO:0007669"/>
    <property type="project" value="TreeGrafter"/>
</dbReference>
<reference evidence="7 8" key="1">
    <citation type="journal article" date="2019" name="Sci. Rep.">
        <title>Nanopore sequencing improves the draft genome of the human pathogenic amoeba Naegleria fowleri.</title>
        <authorList>
            <person name="Liechti N."/>
            <person name="Schurch N."/>
            <person name="Bruggmann R."/>
            <person name="Wittwer M."/>
        </authorList>
    </citation>
    <scope>NUCLEOTIDE SEQUENCE [LARGE SCALE GENOMIC DNA]</scope>
    <source>
        <strain evidence="7 8">ATCC 30894</strain>
    </source>
</reference>
<evidence type="ECO:0000313" key="7">
    <source>
        <dbReference type="EMBL" id="KAF0974157.1"/>
    </source>
</evidence>
<dbReference type="VEuPathDB" id="AmoebaDB:NfTy_075130"/>
<evidence type="ECO:0000256" key="2">
    <source>
        <dbReference type="ARBA" id="ARBA00007116"/>
    </source>
</evidence>
<dbReference type="PANTHER" id="PTHR23410:SF12">
    <property type="entry name" value="LARGE RIBOSOMAL SUBUNIT PROTEIN UL18"/>
    <property type="match status" value="1"/>
</dbReference>
<dbReference type="AlphaFoldDB" id="A0A6A5BA96"/>
<dbReference type="VEuPathDB" id="AmoebaDB:FDP41_006767"/>
<accession>A0A6A5BA96</accession>
<comment type="subcellular location">
    <subcellularLocation>
        <location evidence="1">Cytoplasm</location>
    </subcellularLocation>
</comment>
<dbReference type="GO" id="GO:0000027">
    <property type="term" value="P:ribosomal large subunit assembly"/>
    <property type="evidence" value="ECO:0007669"/>
    <property type="project" value="TreeGrafter"/>
</dbReference>
<dbReference type="InterPro" id="IPR025607">
    <property type="entry name" value="Ribosomal_uL18_C_euk"/>
</dbReference>
<dbReference type="Pfam" id="PF17144">
    <property type="entry name" value="Ribosomal_L5e"/>
    <property type="match status" value="1"/>
</dbReference>
<dbReference type="SUPFAM" id="SSF53137">
    <property type="entry name" value="Translational machinery components"/>
    <property type="match status" value="1"/>
</dbReference>
<keyword evidence="3" id="KW-0963">Cytoplasm</keyword>
<sequence>MVFVKIQKTKAYFKRYQVKFRRRREGKTDYRARQKLITQDKTKYNTPKYRFVVRVTNKDIICQIVAAKLKGDEVICAAYAHELARYGMPVGHTNYAAAYATGLLLARRLLKKVGLDTRYAGKTETDGSVFLVEQAEGAPRPFKAYLDVGLVRTTTGNRVFGALKGACDGGLYIPHSNQRFPGFNKEDESYNATVHRERIYGVHVGKYMKELKGSNEEEFKARFSLFIKNGITPENIESKYKQLHAAIRKNPDAVKSTKTAPAVQKRFNREKLDLKSRKQRVESKKAKLIEKLKNIQE</sequence>
<gene>
    <name evidence="7" type="ORF">FDP41_006767</name>
</gene>
<evidence type="ECO:0000256" key="4">
    <source>
        <dbReference type="ARBA" id="ARBA00022980"/>
    </source>
</evidence>
<evidence type="ECO:0000313" key="8">
    <source>
        <dbReference type="Proteomes" id="UP000444721"/>
    </source>
</evidence>
<dbReference type="FunFam" id="3.30.420.100:FF:000002">
    <property type="entry name" value="60S ribosomal protein L5"/>
    <property type="match status" value="1"/>
</dbReference>
<dbReference type="GO" id="GO:0008097">
    <property type="term" value="F:5S rRNA binding"/>
    <property type="evidence" value="ECO:0007669"/>
    <property type="project" value="InterPro"/>
</dbReference>
<organism evidence="7 8">
    <name type="scientific">Naegleria fowleri</name>
    <name type="common">Brain eating amoeba</name>
    <dbReference type="NCBI Taxonomy" id="5763"/>
    <lineage>
        <taxon>Eukaryota</taxon>
        <taxon>Discoba</taxon>
        <taxon>Heterolobosea</taxon>
        <taxon>Tetramitia</taxon>
        <taxon>Eutetramitia</taxon>
        <taxon>Vahlkampfiidae</taxon>
        <taxon>Naegleria</taxon>
    </lineage>
</organism>
<dbReference type="OMA" id="CQIASAH"/>
<dbReference type="InterPro" id="IPR005485">
    <property type="entry name" value="Rbsml_uL18_euk_arch"/>
</dbReference>
<comment type="caution">
    <text evidence="7">The sequence shown here is derived from an EMBL/GenBank/DDBJ whole genome shotgun (WGS) entry which is preliminary data.</text>
</comment>
<name>A0A6A5BA96_NAEFO</name>
<dbReference type="EMBL" id="VFQX01000053">
    <property type="protein sequence ID" value="KAF0974157.1"/>
    <property type="molecule type" value="Genomic_DNA"/>
</dbReference>
<dbReference type="GeneID" id="68113985"/>
<dbReference type="PANTHER" id="PTHR23410">
    <property type="entry name" value="RIBOSOMAL PROTEIN L5-RELATED"/>
    <property type="match status" value="1"/>
</dbReference>
<keyword evidence="4" id="KW-0689">Ribosomal protein</keyword>
<dbReference type="Pfam" id="PF14204">
    <property type="entry name" value="Ribosomal_L18_c"/>
    <property type="match status" value="1"/>
</dbReference>
<keyword evidence="8" id="KW-1185">Reference proteome</keyword>
<protein>
    <recommendedName>
        <fullName evidence="6">Large ribosomal subunit protein uL18 C-terminal eukaryotes domain-containing protein</fullName>
    </recommendedName>
</protein>
<dbReference type="Gene3D" id="3.30.420.100">
    <property type="match status" value="1"/>
</dbReference>
<dbReference type="CDD" id="cd00432">
    <property type="entry name" value="Ribosomal_L18_L5e"/>
    <property type="match status" value="1"/>
</dbReference>
<dbReference type="GO" id="GO:0003735">
    <property type="term" value="F:structural constituent of ribosome"/>
    <property type="evidence" value="ECO:0007669"/>
    <property type="project" value="InterPro"/>
</dbReference>
<dbReference type="RefSeq" id="XP_044558870.1">
    <property type="nucleotide sequence ID" value="XM_044710437.1"/>
</dbReference>
<dbReference type="GO" id="GO:0006412">
    <property type="term" value="P:translation"/>
    <property type="evidence" value="ECO:0007669"/>
    <property type="project" value="InterPro"/>
</dbReference>
<evidence type="ECO:0000256" key="1">
    <source>
        <dbReference type="ARBA" id="ARBA00004496"/>
    </source>
</evidence>
<evidence type="ECO:0000256" key="5">
    <source>
        <dbReference type="ARBA" id="ARBA00023274"/>
    </source>
</evidence>